<comment type="caution">
    <text evidence="2">The sequence shown here is derived from an EMBL/GenBank/DDBJ whole genome shotgun (WGS) entry which is preliminary data.</text>
</comment>
<feature type="compositionally biased region" description="Pro residues" evidence="1">
    <location>
        <begin position="174"/>
        <end position="186"/>
    </location>
</feature>
<feature type="region of interest" description="Disordered" evidence="1">
    <location>
        <begin position="90"/>
        <end position="139"/>
    </location>
</feature>
<keyword evidence="3" id="KW-1185">Reference proteome</keyword>
<evidence type="ECO:0000313" key="3">
    <source>
        <dbReference type="Proteomes" id="UP001176517"/>
    </source>
</evidence>
<proteinExistence type="predicted"/>
<dbReference type="Proteomes" id="UP001176517">
    <property type="component" value="Unassembled WGS sequence"/>
</dbReference>
<feature type="region of interest" description="Disordered" evidence="1">
    <location>
        <begin position="403"/>
        <end position="422"/>
    </location>
</feature>
<organism evidence="2 3">
    <name type="scientific">Tilletia horrida</name>
    <dbReference type="NCBI Taxonomy" id="155126"/>
    <lineage>
        <taxon>Eukaryota</taxon>
        <taxon>Fungi</taxon>
        <taxon>Dikarya</taxon>
        <taxon>Basidiomycota</taxon>
        <taxon>Ustilaginomycotina</taxon>
        <taxon>Exobasidiomycetes</taxon>
        <taxon>Tilletiales</taxon>
        <taxon>Tilletiaceae</taxon>
        <taxon>Tilletia</taxon>
    </lineage>
</organism>
<feature type="compositionally biased region" description="Low complexity" evidence="1">
    <location>
        <begin position="405"/>
        <end position="422"/>
    </location>
</feature>
<accession>A0AAN6K0R7</accession>
<feature type="compositionally biased region" description="Polar residues" evidence="1">
    <location>
        <begin position="348"/>
        <end position="384"/>
    </location>
</feature>
<sequence>MKGSKIDTTGLPHHRILGQILYELICRESSGDGVRIASLRRELANDDEIAGAYPHNLSKAISNSLRRLLWDGKIIREARGFYQVAPVSANQNGATSSSSGSSSIGHPAIANTGANLLPPPTTATKPMPTSLHGQGRQQLPLPYMSSAPHHLPIGGHLPPFGPLGAAPGPHGPIPYLHPMPPPPPPASSMYPHGSPYTPSPGAGYASSSKHRMSSRDDDSDDFAYSEDDPTPRKKAKMAMLPDVGVKLAPLKANPGAGIPYGHHNVPYSTHPSLNEPYGNGRHGFGTSWERSPHRSLDADNLPPLKLPSNGESRFRNASNGSGGNSNSNNGSAGGSGGSSTAHSNSNSYFYITNPGSSSSSNGQYPAPNPVTSREPFSSPRDSSLPSVQQVIYEIFTYLPESPVLGGSPPTHGPSSSSTPSYNSTAAARAAYSSFPPSANDGRISTGKDSKCSIANMLSGPASPRTTARQNFARKCPNLAKYVSEALQVLSSSEAPGVTTTLVRKYVLDRLVVGQSPIDSERRNQVNRATDWMLAGLVATGGAVEVGIDKNGESMYANK</sequence>
<feature type="compositionally biased region" description="Low complexity" evidence="1">
    <location>
        <begin position="316"/>
        <end position="330"/>
    </location>
</feature>
<dbReference type="AlphaFoldDB" id="A0AAN6K0R7"/>
<feature type="compositionally biased region" description="Acidic residues" evidence="1">
    <location>
        <begin position="217"/>
        <end position="228"/>
    </location>
</feature>
<reference evidence="2" key="1">
    <citation type="journal article" date="2023" name="PhytoFront">
        <title>Draft Genome Resources of Seven Strains of Tilletia horrida, Causal Agent of Kernel Smut of Rice.</title>
        <authorList>
            <person name="Khanal S."/>
            <person name="Antony Babu S."/>
            <person name="Zhou X.G."/>
        </authorList>
    </citation>
    <scope>NUCLEOTIDE SEQUENCE</scope>
    <source>
        <strain evidence="2">TX6</strain>
    </source>
</reference>
<evidence type="ECO:0000256" key="1">
    <source>
        <dbReference type="SAM" id="MobiDB-lite"/>
    </source>
</evidence>
<feature type="region of interest" description="Disordered" evidence="1">
    <location>
        <begin position="269"/>
        <end position="384"/>
    </location>
</feature>
<protein>
    <submittedName>
        <fullName evidence="2">Uncharacterized protein</fullName>
    </submittedName>
</protein>
<feature type="compositionally biased region" description="Low complexity" evidence="1">
    <location>
        <begin position="338"/>
        <end position="347"/>
    </location>
</feature>
<gene>
    <name evidence="2" type="ORF">OC846_000506</name>
</gene>
<dbReference type="EMBL" id="JAPDMZ010000006">
    <property type="protein sequence ID" value="KAK0557287.1"/>
    <property type="molecule type" value="Genomic_DNA"/>
</dbReference>
<evidence type="ECO:0000313" key="2">
    <source>
        <dbReference type="EMBL" id="KAK0557287.1"/>
    </source>
</evidence>
<name>A0AAN6K0R7_9BASI</name>
<feature type="region of interest" description="Disordered" evidence="1">
    <location>
        <begin position="174"/>
        <end position="236"/>
    </location>
</feature>